<evidence type="ECO:0000313" key="9">
    <source>
        <dbReference type="Proteomes" id="UP000595231"/>
    </source>
</evidence>
<dbReference type="SUPFAM" id="SSF88659">
    <property type="entry name" value="Sigma3 and sigma4 domains of RNA polymerase sigma factors"/>
    <property type="match status" value="1"/>
</dbReference>
<feature type="domain" description="RNA polymerase sigma-70 region 2" evidence="6">
    <location>
        <begin position="16"/>
        <end position="52"/>
    </location>
</feature>
<dbReference type="Proteomes" id="UP000595231">
    <property type="component" value="Chromosome"/>
</dbReference>
<dbReference type="RefSeq" id="WP_198486095.1">
    <property type="nucleotide sequence ID" value="NZ_CP065997.1"/>
</dbReference>
<dbReference type="SUPFAM" id="SSF88946">
    <property type="entry name" value="Sigma2 domain of RNA polymerase sigma factors"/>
    <property type="match status" value="1"/>
</dbReference>
<dbReference type="GO" id="GO:0003677">
    <property type="term" value="F:DNA binding"/>
    <property type="evidence" value="ECO:0007669"/>
    <property type="project" value="InterPro"/>
</dbReference>
<dbReference type="GO" id="GO:0016987">
    <property type="term" value="F:sigma factor activity"/>
    <property type="evidence" value="ECO:0007669"/>
    <property type="project" value="UniProtKB-KW"/>
</dbReference>
<dbReference type="Gene3D" id="1.10.10.10">
    <property type="entry name" value="Winged helix-like DNA-binding domain superfamily/Winged helix DNA-binding domain"/>
    <property type="match status" value="1"/>
</dbReference>
<evidence type="ECO:0000259" key="7">
    <source>
        <dbReference type="Pfam" id="PF08281"/>
    </source>
</evidence>
<gene>
    <name evidence="8" type="ORF">I6I07_06795</name>
</gene>
<dbReference type="InterPro" id="IPR013249">
    <property type="entry name" value="RNA_pol_sigma70_r4_t2"/>
</dbReference>
<comment type="similarity">
    <text evidence="1">Belongs to the sigma-70 factor family. ECF subfamily.</text>
</comment>
<evidence type="ECO:0000256" key="1">
    <source>
        <dbReference type="ARBA" id="ARBA00010641"/>
    </source>
</evidence>
<accession>A0A7T4B5X9</accession>
<evidence type="ECO:0000256" key="2">
    <source>
        <dbReference type="ARBA" id="ARBA00023015"/>
    </source>
</evidence>
<dbReference type="InterPro" id="IPR039425">
    <property type="entry name" value="RNA_pol_sigma-70-like"/>
</dbReference>
<evidence type="ECO:0000256" key="4">
    <source>
        <dbReference type="ARBA" id="ARBA00023163"/>
    </source>
</evidence>
<dbReference type="InterPro" id="IPR007627">
    <property type="entry name" value="RNA_pol_sigma70_r2"/>
</dbReference>
<dbReference type="Pfam" id="PF08281">
    <property type="entry name" value="Sigma70_r4_2"/>
    <property type="match status" value="1"/>
</dbReference>
<dbReference type="EMBL" id="CP065997">
    <property type="protein sequence ID" value="QQB36313.1"/>
    <property type="molecule type" value="Genomic_DNA"/>
</dbReference>
<dbReference type="InterPro" id="IPR013324">
    <property type="entry name" value="RNA_pol_sigma_r3/r4-like"/>
</dbReference>
<dbReference type="PANTHER" id="PTHR43133">
    <property type="entry name" value="RNA POLYMERASE ECF-TYPE SIGMA FACTO"/>
    <property type="match status" value="1"/>
</dbReference>
<dbReference type="PANTHER" id="PTHR43133:SF63">
    <property type="entry name" value="RNA POLYMERASE SIGMA FACTOR FECI-RELATED"/>
    <property type="match status" value="1"/>
</dbReference>
<evidence type="ECO:0000313" key="8">
    <source>
        <dbReference type="EMBL" id="QQB36313.1"/>
    </source>
</evidence>
<proteinExistence type="inferred from homology"/>
<dbReference type="InterPro" id="IPR036388">
    <property type="entry name" value="WH-like_DNA-bd_sf"/>
</dbReference>
<organism evidence="8 9">
    <name type="scientific">Achromobacter deleyi</name>
    <dbReference type="NCBI Taxonomy" id="1353891"/>
    <lineage>
        <taxon>Bacteria</taxon>
        <taxon>Pseudomonadati</taxon>
        <taxon>Pseudomonadota</taxon>
        <taxon>Betaproteobacteria</taxon>
        <taxon>Burkholderiales</taxon>
        <taxon>Alcaligenaceae</taxon>
        <taxon>Achromobacter</taxon>
    </lineage>
</organism>
<feature type="domain" description="RNA polymerase sigma factor 70 region 4 type 2" evidence="7">
    <location>
        <begin position="140"/>
        <end position="192"/>
    </location>
</feature>
<feature type="region of interest" description="Disordered" evidence="5">
    <location>
        <begin position="61"/>
        <end position="82"/>
    </location>
</feature>
<keyword evidence="4" id="KW-0804">Transcription</keyword>
<keyword evidence="2" id="KW-0805">Transcription regulation</keyword>
<evidence type="ECO:0000256" key="3">
    <source>
        <dbReference type="ARBA" id="ARBA00023082"/>
    </source>
</evidence>
<name>A0A7T4B5X9_9BURK</name>
<dbReference type="GO" id="GO:0006352">
    <property type="term" value="P:DNA-templated transcription initiation"/>
    <property type="evidence" value="ECO:0007669"/>
    <property type="project" value="InterPro"/>
</dbReference>
<sequence>MPAKSSASPDAGIATLYRDHHAWLHGWLRLKLGDAHRAADLAQDTFVRLLSANTSDIPDIPDIPGRQSLSGTKHLSHASRASATDLREPRAYLRTIANRLLVDHWRRLEIERSYLAVLQTYPQQHWPSEESRLLILESLEQVAQMLGRLKPEVRDVFLLAQMDGYTCPQIARQVGKSVATVERYLAQALGHCYRLVYES</sequence>
<dbReference type="AlphaFoldDB" id="A0A7T4B5X9"/>
<evidence type="ECO:0000259" key="6">
    <source>
        <dbReference type="Pfam" id="PF04542"/>
    </source>
</evidence>
<evidence type="ECO:0000256" key="5">
    <source>
        <dbReference type="SAM" id="MobiDB-lite"/>
    </source>
</evidence>
<reference evidence="8 9" key="1">
    <citation type="submission" date="2020-12" db="EMBL/GenBank/DDBJ databases">
        <title>FDA dAtabase for Regulatory Grade micrObial Sequences (FDA-ARGOS): Supporting development and validation of Infectious Disease Dx tests.</title>
        <authorList>
            <person name="Sproer C."/>
            <person name="Gronow S."/>
            <person name="Severitt S."/>
            <person name="Schroder I."/>
            <person name="Tallon L."/>
            <person name="Sadzewicz L."/>
            <person name="Zhao X."/>
            <person name="Boylan J."/>
            <person name="Ott S."/>
            <person name="Bowen H."/>
            <person name="Vavikolanu K."/>
            <person name="Mehta A."/>
            <person name="Aluvathingal J."/>
            <person name="Nadendla S."/>
            <person name="Lowell S."/>
            <person name="Myers T."/>
            <person name="Yan Y."/>
            <person name="Sichtig H."/>
        </authorList>
    </citation>
    <scope>NUCLEOTIDE SEQUENCE [LARGE SCALE GENOMIC DNA]</scope>
    <source>
        <strain evidence="8 9">FDAARGOS_1050</strain>
    </source>
</reference>
<keyword evidence="3" id="KW-0731">Sigma factor</keyword>
<dbReference type="Gene3D" id="1.10.1740.10">
    <property type="match status" value="1"/>
</dbReference>
<dbReference type="InterPro" id="IPR013325">
    <property type="entry name" value="RNA_pol_sigma_r2"/>
</dbReference>
<protein>
    <submittedName>
        <fullName evidence="8">RNA polymerase subunit sigma</fullName>
    </submittedName>
</protein>
<dbReference type="Pfam" id="PF04542">
    <property type="entry name" value="Sigma70_r2"/>
    <property type="match status" value="1"/>
</dbReference>